<dbReference type="EMBL" id="FOKI01000001">
    <property type="protein sequence ID" value="SFA71951.1"/>
    <property type="molecule type" value="Genomic_DNA"/>
</dbReference>
<reference evidence="3 4" key="1">
    <citation type="submission" date="2016-10" db="EMBL/GenBank/DDBJ databases">
        <authorList>
            <person name="de Groot N.N."/>
        </authorList>
    </citation>
    <scope>NUCLEOTIDE SEQUENCE [LARGE SCALE GENOMIC DNA]</scope>
    <source>
        <strain evidence="3 4">DSM 12271</strain>
    </source>
</reference>
<accession>A0A1I0V6I8</accession>
<organism evidence="3 4">
    <name type="scientific">Clostridium frigidicarnis</name>
    <dbReference type="NCBI Taxonomy" id="84698"/>
    <lineage>
        <taxon>Bacteria</taxon>
        <taxon>Bacillati</taxon>
        <taxon>Bacillota</taxon>
        <taxon>Clostridia</taxon>
        <taxon>Eubacteriales</taxon>
        <taxon>Clostridiaceae</taxon>
        <taxon>Clostridium</taxon>
    </lineage>
</organism>
<proteinExistence type="predicted"/>
<dbReference type="Proteomes" id="UP000198619">
    <property type="component" value="Unassembled WGS sequence"/>
</dbReference>
<dbReference type="InterPro" id="IPR013422">
    <property type="entry name" value="CRISPR-assoc_prot_Cas5_N"/>
</dbReference>
<evidence type="ECO:0000256" key="2">
    <source>
        <dbReference type="SAM" id="Phobius"/>
    </source>
</evidence>
<keyword evidence="2" id="KW-0472">Membrane</keyword>
<dbReference type="NCBIfam" id="TIGR02592">
    <property type="entry name" value="cas_Cas5h"/>
    <property type="match status" value="1"/>
</dbReference>
<dbReference type="InterPro" id="IPR013421">
    <property type="entry name" value="CRISPR-assoc_prot_Cas5_HALMA"/>
</dbReference>
<keyword evidence="2" id="KW-1133">Transmembrane helix</keyword>
<protein>
    <submittedName>
        <fullName evidence="3">CRISPR-associated protein, Cas5h family</fullName>
    </submittedName>
</protein>
<dbReference type="RefSeq" id="WP_090037872.1">
    <property type="nucleotide sequence ID" value="NZ_FOKI01000001.1"/>
</dbReference>
<dbReference type="OrthoDB" id="5363158at2"/>
<dbReference type="STRING" id="84698.SAMN04488528_1001191"/>
<dbReference type="GO" id="GO:0051607">
    <property type="term" value="P:defense response to virus"/>
    <property type="evidence" value="ECO:0007669"/>
    <property type="project" value="UniProtKB-KW"/>
</dbReference>
<gene>
    <name evidence="3" type="ORF">SAMN04488528_1001191</name>
</gene>
<evidence type="ECO:0000256" key="1">
    <source>
        <dbReference type="ARBA" id="ARBA00023118"/>
    </source>
</evidence>
<name>A0A1I0V6I8_9CLOT</name>
<keyword evidence="1" id="KW-0051">Antiviral defense</keyword>
<keyword evidence="2" id="KW-0812">Transmembrane</keyword>
<keyword evidence="4" id="KW-1185">Reference proteome</keyword>
<evidence type="ECO:0000313" key="4">
    <source>
        <dbReference type="Proteomes" id="UP000198619"/>
    </source>
</evidence>
<sequence length="249" mass="29366">MDVLKFTLKGRTAFFKKPDVNTYFYFTYGNIHKIALLGILGAVLGLKGYNDQNKEDIYPEFYEKLKDINVGIVPLNDKGYIPKKVQTFNNSVGYASKEQGGNLIVKEQWLEDPKWEIYILLNGDIENQLKDRMINYNFKFLPYLGKNDHIANIENIELIKDVKKVGKLKKLNSLYIKDYFSFSENTFDFHEDEDDELEDIWKYEEMLPISLEEQTNKYELKSFVYSNLLIKSSSYDLIYECNNKSIFFF</sequence>
<feature type="transmembrane region" description="Helical" evidence="2">
    <location>
        <begin position="23"/>
        <end position="46"/>
    </location>
</feature>
<dbReference type="NCBIfam" id="TIGR02593">
    <property type="entry name" value="CRISPR_cas5"/>
    <property type="match status" value="1"/>
</dbReference>
<evidence type="ECO:0000313" key="3">
    <source>
        <dbReference type="EMBL" id="SFA71951.1"/>
    </source>
</evidence>
<dbReference type="AlphaFoldDB" id="A0A1I0V6I8"/>